<keyword evidence="2" id="KW-1185">Reference proteome</keyword>
<evidence type="ECO:0000313" key="1">
    <source>
        <dbReference type="EMBL" id="NBL65946.1"/>
    </source>
</evidence>
<reference evidence="2" key="1">
    <citation type="submission" date="2020-01" db="EMBL/GenBank/DDBJ databases">
        <title>Sphingomonas sp. strain CSW-10.</title>
        <authorList>
            <person name="Chen W.-M."/>
        </authorList>
    </citation>
    <scope>NUCLEOTIDE SEQUENCE [LARGE SCALE GENOMIC DNA]</scope>
    <source>
        <strain evidence="2">NST-5</strain>
    </source>
</reference>
<organism evidence="1 2">
    <name type="scientific">Flavobacterium ichthyis</name>
    <dbReference type="NCBI Taxonomy" id="2698827"/>
    <lineage>
        <taxon>Bacteria</taxon>
        <taxon>Pseudomonadati</taxon>
        <taxon>Bacteroidota</taxon>
        <taxon>Flavobacteriia</taxon>
        <taxon>Flavobacteriales</taxon>
        <taxon>Flavobacteriaceae</taxon>
        <taxon>Flavobacterium</taxon>
    </lineage>
</organism>
<protein>
    <submittedName>
        <fullName evidence="1">Uncharacterized protein</fullName>
    </submittedName>
</protein>
<name>A0ABW9ZAL6_9FLAO</name>
<dbReference type="EMBL" id="JAABLM010000018">
    <property type="protein sequence ID" value="NBL65946.1"/>
    <property type="molecule type" value="Genomic_DNA"/>
</dbReference>
<accession>A0ABW9ZAL6</accession>
<sequence>MIKSLFVLNSDQINKHGSCFAISAMEDIVWDKSTKAVPMHLGHDMHRPIGCIIPFGLYFEPKIVRNLGLSLIPETDEENKQILNFKKFSAYSNIKEDIDSNNGALHDILKDNLSDSFKYLDSSTLAILDEDIVSKVFKNLSSLKVKDDLIPIKDLLIDFDYKFQGIFIHKTLPLCIYADSFFRRSLSRHNCFHYNFLDKFMLFKDNEEVVLKIAIDWDLIGYAPTLLPTMEFDYWFGPKYTDEIDKIEPGLTKHITNEFERNYYQLSSTEFFWKINKNLREFELEELKESEAPTLEDFYGCRYIHSIYDTNESTFVHFDGAIRGYDSDLYFERIDQKMTEFGRRSQYKKLFRIDGKIEINDWKSLITHYMQSNPLIYEYFNAEKPKSELEKPIENISLMEELVPQKIDENEGIKLLVSYHEKNNNFSGHTHAVSIYDVVDNGDGNMDAIEEDIIEVKKAIERLGKKLFIKNDVLYGDFKDEYWNIPCIFHSVDEPIEDLNITIEALKNIFNKLVERKLNSVISFTLAWNIEEKEVRLSCFGHVSDLIKWMNTFTNIPTKRIEFKLWLENQRTYLNYNYEQFINKPALKDICQYDGVIYIKRKIIETLYNPMPIIKDENLVCQLQIPNDGRNYDDIIENRIVPTMTYFIKKATCSKTGKSYYDSPYSKYLDDDVHVIIEDIEGLTFYWSDKPI</sequence>
<evidence type="ECO:0000313" key="2">
    <source>
        <dbReference type="Proteomes" id="UP000798602"/>
    </source>
</evidence>
<gene>
    <name evidence="1" type="ORF">GV828_12115</name>
</gene>
<dbReference type="RefSeq" id="WP_166537767.1">
    <property type="nucleotide sequence ID" value="NZ_JAABLM010000018.1"/>
</dbReference>
<comment type="caution">
    <text evidence="1">The sequence shown here is derived from an EMBL/GenBank/DDBJ whole genome shotgun (WGS) entry which is preliminary data.</text>
</comment>
<proteinExistence type="predicted"/>
<dbReference type="Proteomes" id="UP000798602">
    <property type="component" value="Unassembled WGS sequence"/>
</dbReference>